<reference evidence="3" key="1">
    <citation type="journal article" date="2013" name="Proc. Natl. Acad. Sci. U.S.A.">
        <title>Genome structure and metabolic features in the red seaweed Chondrus crispus shed light on evolution of the Archaeplastida.</title>
        <authorList>
            <person name="Collen J."/>
            <person name="Porcel B."/>
            <person name="Carre W."/>
            <person name="Ball S.G."/>
            <person name="Chaparro C."/>
            <person name="Tonon T."/>
            <person name="Barbeyron T."/>
            <person name="Michel G."/>
            <person name="Noel B."/>
            <person name="Valentin K."/>
            <person name="Elias M."/>
            <person name="Artiguenave F."/>
            <person name="Arun A."/>
            <person name="Aury J.M."/>
            <person name="Barbosa-Neto J.F."/>
            <person name="Bothwell J.H."/>
            <person name="Bouget F.Y."/>
            <person name="Brillet L."/>
            <person name="Cabello-Hurtado F."/>
            <person name="Capella-Gutierrez S."/>
            <person name="Charrier B."/>
            <person name="Cladiere L."/>
            <person name="Cock J.M."/>
            <person name="Coelho S.M."/>
            <person name="Colleoni C."/>
            <person name="Czjzek M."/>
            <person name="Da Silva C."/>
            <person name="Delage L."/>
            <person name="Denoeud F."/>
            <person name="Deschamps P."/>
            <person name="Dittami S.M."/>
            <person name="Gabaldon T."/>
            <person name="Gachon C.M."/>
            <person name="Groisillier A."/>
            <person name="Herve C."/>
            <person name="Jabbari K."/>
            <person name="Katinka M."/>
            <person name="Kloareg B."/>
            <person name="Kowalczyk N."/>
            <person name="Labadie K."/>
            <person name="Leblanc C."/>
            <person name="Lopez P.J."/>
            <person name="McLachlan D.H."/>
            <person name="Meslet-Cladiere L."/>
            <person name="Moustafa A."/>
            <person name="Nehr Z."/>
            <person name="Nyvall Collen P."/>
            <person name="Panaud O."/>
            <person name="Partensky F."/>
            <person name="Poulain J."/>
            <person name="Rensing S.A."/>
            <person name="Rousvoal S."/>
            <person name="Samson G."/>
            <person name="Symeonidi A."/>
            <person name="Weissenbach J."/>
            <person name="Zambounis A."/>
            <person name="Wincker P."/>
            <person name="Boyen C."/>
        </authorList>
    </citation>
    <scope>NUCLEOTIDE SEQUENCE [LARGE SCALE GENOMIC DNA]</scope>
    <source>
        <strain evidence="3">cv. Stackhouse</strain>
    </source>
</reference>
<dbReference type="Proteomes" id="UP000012073">
    <property type="component" value="Unassembled WGS sequence"/>
</dbReference>
<name>S0F2R1_CHOCR</name>
<organism evidence="2 3">
    <name type="scientific">Chondrus crispus</name>
    <name type="common">Carrageen Irish moss</name>
    <name type="synonym">Polymorpha crispa</name>
    <dbReference type="NCBI Taxonomy" id="2769"/>
    <lineage>
        <taxon>Eukaryota</taxon>
        <taxon>Rhodophyta</taxon>
        <taxon>Florideophyceae</taxon>
        <taxon>Rhodymeniophycidae</taxon>
        <taxon>Gigartinales</taxon>
        <taxon>Gigartinaceae</taxon>
        <taxon>Chondrus</taxon>
    </lineage>
</organism>
<dbReference type="EMBL" id="HG001523">
    <property type="protein sequence ID" value="CDF77386.1"/>
    <property type="molecule type" value="Genomic_DNA"/>
</dbReference>
<keyword evidence="1" id="KW-0812">Transmembrane</keyword>
<evidence type="ECO:0000313" key="2">
    <source>
        <dbReference type="EMBL" id="CDF77386.1"/>
    </source>
</evidence>
<keyword evidence="1" id="KW-1133">Transmembrane helix</keyword>
<gene>
    <name evidence="2" type="ORF">CHC_T00007901001</name>
</gene>
<dbReference type="GeneID" id="17319977"/>
<evidence type="ECO:0000256" key="1">
    <source>
        <dbReference type="SAM" id="Phobius"/>
    </source>
</evidence>
<sequence length="206" mass="24005">MLEASVRKQFLLGSWSSSACAINRGLNCYTLLFCLNEGSTCTTSGLILDEVWTTDIRTYNDWPSLKINTAHQTSWNRVIPEHHGQLCIYIRHARTSYFALQHPSHHKPFSDPSRKPSNHPKNQVYLFNMYHRRTCFLLALLALVTVAFAVNAKRFEKDISIQGDAADDMEVAERGGCRCYKRRYHHCRHRCYYYSHGKKYKGWYCC</sequence>
<accession>S0F2R1</accession>
<dbReference type="PROSITE" id="PS51257">
    <property type="entry name" value="PROKAR_LIPOPROTEIN"/>
    <property type="match status" value="1"/>
</dbReference>
<protein>
    <submittedName>
        <fullName evidence="2">Uncharacterized protein</fullName>
    </submittedName>
</protein>
<dbReference type="KEGG" id="ccp:CHC_T00007901001"/>
<dbReference type="RefSeq" id="XP_005712260.1">
    <property type="nucleotide sequence ID" value="XM_005712203.1"/>
</dbReference>
<dbReference type="Gramene" id="CDF77386">
    <property type="protein sequence ID" value="CDF77386"/>
    <property type="gene ID" value="CHC_T00007901001"/>
</dbReference>
<keyword evidence="1" id="KW-0472">Membrane</keyword>
<proteinExistence type="predicted"/>
<keyword evidence="3" id="KW-1185">Reference proteome</keyword>
<feature type="transmembrane region" description="Helical" evidence="1">
    <location>
        <begin position="135"/>
        <end position="152"/>
    </location>
</feature>
<evidence type="ECO:0000313" key="3">
    <source>
        <dbReference type="Proteomes" id="UP000012073"/>
    </source>
</evidence>
<dbReference type="AlphaFoldDB" id="S0F2R1"/>